<organism evidence="10 11">
    <name type="scientific">Kribbella pratensis</name>
    <dbReference type="NCBI Taxonomy" id="2512112"/>
    <lineage>
        <taxon>Bacteria</taxon>
        <taxon>Bacillati</taxon>
        <taxon>Actinomycetota</taxon>
        <taxon>Actinomycetes</taxon>
        <taxon>Propionibacteriales</taxon>
        <taxon>Kribbellaceae</taxon>
        <taxon>Kribbella</taxon>
    </lineage>
</organism>
<dbReference type="InterPro" id="IPR004412">
    <property type="entry name" value="GatA"/>
</dbReference>
<evidence type="ECO:0000256" key="5">
    <source>
        <dbReference type="ARBA" id="ARBA00022917"/>
    </source>
</evidence>
<evidence type="ECO:0000256" key="2">
    <source>
        <dbReference type="ARBA" id="ARBA00022598"/>
    </source>
</evidence>
<comment type="subunit">
    <text evidence="8">Heterotrimer of A, B and C subunits.</text>
</comment>
<gene>
    <name evidence="8" type="primary">gatA</name>
    <name evidence="10" type="ORF">EV137_7666</name>
</gene>
<evidence type="ECO:0000259" key="9">
    <source>
        <dbReference type="Pfam" id="PF01425"/>
    </source>
</evidence>
<dbReference type="InterPro" id="IPR020556">
    <property type="entry name" value="Amidase_CS"/>
</dbReference>
<dbReference type="EC" id="6.3.5.7" evidence="8"/>
<evidence type="ECO:0000256" key="8">
    <source>
        <dbReference type="HAMAP-Rule" id="MF_00120"/>
    </source>
</evidence>
<dbReference type="Proteomes" id="UP000295060">
    <property type="component" value="Unassembled WGS sequence"/>
</dbReference>
<dbReference type="Gene3D" id="3.90.1300.10">
    <property type="entry name" value="Amidase signature (AS) domain"/>
    <property type="match status" value="1"/>
</dbReference>
<dbReference type="InterPro" id="IPR036928">
    <property type="entry name" value="AS_sf"/>
</dbReference>
<reference evidence="10 11" key="1">
    <citation type="submission" date="2019-03" db="EMBL/GenBank/DDBJ databases">
        <title>Genomic Encyclopedia of Type Strains, Phase III (KMG-III): the genomes of soil and plant-associated and newly described type strains.</title>
        <authorList>
            <person name="Whitman W."/>
        </authorList>
    </citation>
    <scope>NUCLEOTIDE SEQUENCE [LARGE SCALE GENOMIC DNA]</scope>
    <source>
        <strain evidence="10 11">VKMAc-2574</strain>
    </source>
</reference>
<dbReference type="Pfam" id="PF01425">
    <property type="entry name" value="Amidase"/>
    <property type="match status" value="1"/>
</dbReference>
<evidence type="ECO:0000256" key="7">
    <source>
        <dbReference type="ARBA" id="ARBA00047407"/>
    </source>
</evidence>
<accession>A0ABY2F5A7</accession>
<feature type="active site" description="Charge relay system" evidence="8">
    <location>
        <position position="159"/>
    </location>
</feature>
<name>A0ABY2F5A7_9ACTN</name>
<comment type="catalytic activity">
    <reaction evidence="7 8">
        <text>L-glutamyl-tRNA(Gln) + L-glutamine + ATP + H2O = L-glutaminyl-tRNA(Gln) + L-glutamate + ADP + phosphate + H(+)</text>
        <dbReference type="Rhea" id="RHEA:17521"/>
        <dbReference type="Rhea" id="RHEA-COMP:9681"/>
        <dbReference type="Rhea" id="RHEA-COMP:9684"/>
        <dbReference type="ChEBI" id="CHEBI:15377"/>
        <dbReference type="ChEBI" id="CHEBI:15378"/>
        <dbReference type="ChEBI" id="CHEBI:29985"/>
        <dbReference type="ChEBI" id="CHEBI:30616"/>
        <dbReference type="ChEBI" id="CHEBI:43474"/>
        <dbReference type="ChEBI" id="CHEBI:58359"/>
        <dbReference type="ChEBI" id="CHEBI:78520"/>
        <dbReference type="ChEBI" id="CHEBI:78521"/>
        <dbReference type="ChEBI" id="CHEBI:456216"/>
        <dbReference type="EC" id="6.3.5.7"/>
    </reaction>
</comment>
<keyword evidence="3 8" id="KW-0547">Nucleotide-binding</keyword>
<comment type="function">
    <text evidence="6 8">Allows the formation of correctly charged Gln-tRNA(Gln) through the transamidation of misacylated Glu-tRNA(Gln) in organisms which lack glutaminyl-tRNA synthetase. The reaction takes place in the presence of glutamine and ATP through an activated gamma-phospho-Glu-tRNA(Gln).</text>
</comment>
<dbReference type="EMBL" id="SODU01000005">
    <property type="protein sequence ID" value="TDW81657.1"/>
    <property type="molecule type" value="Genomic_DNA"/>
</dbReference>
<dbReference type="PROSITE" id="PS00571">
    <property type="entry name" value="AMIDASES"/>
    <property type="match status" value="1"/>
</dbReference>
<dbReference type="PANTHER" id="PTHR11895:SF151">
    <property type="entry name" value="GLUTAMYL-TRNA(GLN) AMIDOTRANSFERASE SUBUNIT A"/>
    <property type="match status" value="1"/>
</dbReference>
<evidence type="ECO:0000256" key="3">
    <source>
        <dbReference type="ARBA" id="ARBA00022741"/>
    </source>
</evidence>
<feature type="active site" description="Charge relay system" evidence="8">
    <location>
        <position position="84"/>
    </location>
</feature>
<protein>
    <recommendedName>
        <fullName evidence="8">Glutamyl-tRNA(Gln) amidotransferase subunit A</fullName>
        <shortName evidence="8">Glu-ADT subunit A</shortName>
        <ecNumber evidence="8">6.3.5.7</ecNumber>
    </recommendedName>
</protein>
<keyword evidence="11" id="KW-1185">Reference proteome</keyword>
<evidence type="ECO:0000256" key="4">
    <source>
        <dbReference type="ARBA" id="ARBA00022840"/>
    </source>
</evidence>
<evidence type="ECO:0000313" key="10">
    <source>
        <dbReference type="EMBL" id="TDW81657.1"/>
    </source>
</evidence>
<keyword evidence="4 8" id="KW-0067">ATP-binding</keyword>
<keyword evidence="2 8" id="KW-0436">Ligase</keyword>
<dbReference type="InterPro" id="IPR000120">
    <property type="entry name" value="Amidase"/>
</dbReference>
<dbReference type="PANTHER" id="PTHR11895">
    <property type="entry name" value="TRANSAMIDASE"/>
    <property type="match status" value="1"/>
</dbReference>
<proteinExistence type="inferred from homology"/>
<comment type="caution">
    <text evidence="10">The sequence shown here is derived from an EMBL/GenBank/DDBJ whole genome shotgun (WGS) entry which is preliminary data.</text>
</comment>
<dbReference type="SUPFAM" id="SSF75304">
    <property type="entry name" value="Amidase signature (AS) enzymes"/>
    <property type="match status" value="1"/>
</dbReference>
<evidence type="ECO:0000256" key="1">
    <source>
        <dbReference type="ARBA" id="ARBA00008069"/>
    </source>
</evidence>
<evidence type="ECO:0000313" key="11">
    <source>
        <dbReference type="Proteomes" id="UP000295060"/>
    </source>
</evidence>
<feature type="active site" description="Acyl-ester intermediate" evidence="8">
    <location>
        <position position="183"/>
    </location>
</feature>
<keyword evidence="5 8" id="KW-0648">Protein biosynthesis</keyword>
<comment type="similarity">
    <text evidence="1 8">Belongs to the amidase family. GatA subfamily.</text>
</comment>
<dbReference type="NCBIfam" id="TIGR00132">
    <property type="entry name" value="gatA"/>
    <property type="match status" value="1"/>
</dbReference>
<feature type="domain" description="Amidase" evidence="9">
    <location>
        <begin position="25"/>
        <end position="475"/>
    </location>
</feature>
<sequence>MSDLTRKTAAELAELMTSGQASSVEITQAHLDRIAAVDGAVHAFLHVDTEGALAQAKAVDDKRTAAKKSGEQLSPLAGVPLALKDVLTQEGVPTTAGSKILEGWKPPYDSTVVKRLKAAGIVILGKTNMDEFAMGSSTENSAYGTTHNPWDLARIPGGSGGGSSAAISAYEAPLAIGTDTGGSIRQPGAFTGTVGVKPTYGGTSRYGLIALASSLDTPGPCARTTLDAALLHEAIAGYDPMDSTSINQPVPAVVEAARNGDVAGLRIGVVKELGGEGYQSGVEARFHEAVELLTKLGAEVVEVSCPHFEYALPAYYLILPSEASSNLAKFDAMRYGLRVGDDGTNSAETVTSLTREAGFGAEVKRRIILGTHALSSGYYDAYYGQAQKVRTLIARDFAKAYEQVDVLVSPATPTTAFAIGDRIDDPIAMYKNDLCTIPSNLAGNAAASFPCGLADEDGLPVGFHVMAPVMRDDLLYKVGAALESALAEQWGGVLMTKAPELEVTR</sequence>
<dbReference type="HAMAP" id="MF_00120">
    <property type="entry name" value="GatA"/>
    <property type="match status" value="1"/>
</dbReference>
<dbReference type="RefSeq" id="WP_134132981.1">
    <property type="nucleotide sequence ID" value="NZ_SODU01000005.1"/>
</dbReference>
<evidence type="ECO:0000256" key="6">
    <source>
        <dbReference type="ARBA" id="ARBA00025295"/>
    </source>
</evidence>
<dbReference type="InterPro" id="IPR023631">
    <property type="entry name" value="Amidase_dom"/>
</dbReference>